<feature type="compositionally biased region" description="Basic and acidic residues" evidence="9">
    <location>
        <begin position="710"/>
        <end position="720"/>
    </location>
</feature>
<feature type="binding site" evidence="8">
    <location>
        <position position="386"/>
    </location>
    <ligand>
        <name>[4Fe-4S] cluster</name>
        <dbReference type="ChEBI" id="CHEBI:49883"/>
        <label>1</label>
    </ligand>
</feature>
<sequence>MHPSFENIVEKIAAGKLETFPGGVHPEDRKSLSNQQPIARISLPALLTLPVRQHIGTEGKLVVNVGDKVLKGQPLTHSGHPFAIPIHAPTSGEIVAIEPHVTAHPSGLSELCVSLRPDGEDKWIQRQTFRNFTDYSPAKLVEAICNAGISGMGGAGFPTHIKTTSSKKIEFLVINGAECEPYITADDRLMREHAWQIRQGIDVLHHLVSPKKVVVAIEDNKPEAIDAMRIACQDKDNILVVGVETKYPAGGEKQLLQILTGREVPRDGLPADVGVLMFNVGTCFAIADAIFQGKPLIERVVTVTGEAVDKPGNYWTALGTPVNHLLGQTGYNARKQKQPQVIMGGPMMGFTLNDAAVPVVKITNCLLVPADNELKQSDNETACIRCGACSDVCPATLLPQQLFWHAKAKEYDKTEEYNLFDCIECGACAYVCPSEIPLVHYYRQAKADIRIQRDEKVKSEKAKERFEARKARLEREKIEREAKHQQAKEARERAAKAPATEPKDKVAAALARAKAKKAVAQQSDTAESDPRMNVADESKSQAVDAIARAKAKQAAPAPDSATLTDDTPENADAARRARVAAAVARAKAKKANQANDTASATPEQQPGAPTLQAADNNETQPVDDDVAKKSAPTDAAESSNRQSDDEKKRRIAAAVARAKAKKASQANDAASAAPEQQPGAPTLQAADNNETQTVGDDVAKKSAPVDAAESSDRQSDDEKKRRIAAAVARAKAKKQARKNEENNN</sequence>
<keyword evidence="12" id="KW-1185">Reference proteome</keyword>
<dbReference type="EMBL" id="CP052766">
    <property type="protein sequence ID" value="QJR82719.1"/>
    <property type="molecule type" value="Genomic_DNA"/>
</dbReference>
<feature type="domain" description="4Fe-4S ferredoxin-type" evidence="10">
    <location>
        <begin position="413"/>
        <end position="442"/>
    </location>
</feature>
<keyword evidence="3 8" id="KW-0479">Metal-binding</keyword>
<evidence type="ECO:0000256" key="5">
    <source>
        <dbReference type="ARBA" id="ARBA00022982"/>
    </source>
</evidence>
<dbReference type="NCBIfam" id="NF003454">
    <property type="entry name" value="PRK05035.1"/>
    <property type="match status" value="1"/>
</dbReference>
<dbReference type="OrthoDB" id="9767754at2"/>
<keyword evidence="7 8" id="KW-0411">Iron-sulfur</keyword>
<reference evidence="11 12" key="2">
    <citation type="submission" date="2020-04" db="EMBL/GenBank/DDBJ databases">
        <title>Complete genome sequence of Alteromonas pelagimontana 5.12T.</title>
        <authorList>
            <person name="Sinha R.K."/>
            <person name="Krishnan K.P."/>
            <person name="Kurian J.P."/>
        </authorList>
    </citation>
    <scope>NUCLEOTIDE SEQUENCE [LARGE SCALE GENOMIC DNA]</scope>
    <source>
        <strain evidence="11 12">5.12</strain>
    </source>
</reference>
<evidence type="ECO:0000256" key="6">
    <source>
        <dbReference type="ARBA" id="ARBA00023004"/>
    </source>
</evidence>
<dbReference type="Pfam" id="PF13375">
    <property type="entry name" value="RnfC_N"/>
    <property type="match status" value="1"/>
</dbReference>
<dbReference type="GO" id="GO:0046872">
    <property type="term" value="F:metal ion binding"/>
    <property type="evidence" value="ECO:0007669"/>
    <property type="project" value="UniProtKB-KW"/>
</dbReference>
<evidence type="ECO:0000313" key="12">
    <source>
        <dbReference type="Proteomes" id="UP000219285"/>
    </source>
</evidence>
<dbReference type="InterPro" id="IPR019554">
    <property type="entry name" value="Soluble_ligand-bd"/>
</dbReference>
<dbReference type="SUPFAM" id="SSF142019">
    <property type="entry name" value="Nqo1 FMN-binding domain-like"/>
    <property type="match status" value="1"/>
</dbReference>
<keyword evidence="8" id="KW-1278">Translocase</keyword>
<feature type="binding site" evidence="8">
    <location>
        <position position="389"/>
    </location>
    <ligand>
        <name>[4Fe-4S] cluster</name>
        <dbReference type="ChEBI" id="CHEBI:49883"/>
        <label>1</label>
    </ligand>
</feature>
<dbReference type="Gene3D" id="3.30.70.20">
    <property type="match status" value="1"/>
</dbReference>
<comment type="subcellular location">
    <subcellularLocation>
        <location evidence="8">Cell inner membrane</location>
        <topology evidence="8">Peripheral membrane protein</topology>
    </subcellularLocation>
</comment>
<keyword evidence="6 8" id="KW-0408">Iron</keyword>
<feature type="region of interest" description="Disordered" evidence="9">
    <location>
        <begin position="476"/>
        <end position="744"/>
    </location>
</feature>
<feature type="binding site" evidence="8">
    <location>
        <position position="393"/>
    </location>
    <ligand>
        <name>[4Fe-4S] cluster</name>
        <dbReference type="ChEBI" id="CHEBI:49883"/>
        <label>2</label>
    </ligand>
</feature>
<dbReference type="PROSITE" id="PS51379">
    <property type="entry name" value="4FE4S_FER_2"/>
    <property type="match status" value="2"/>
</dbReference>
<comment type="cofactor">
    <cofactor evidence="8">
        <name>[4Fe-4S] cluster</name>
        <dbReference type="ChEBI" id="CHEBI:49883"/>
    </cofactor>
    <text evidence="8">Binds 2 [4Fe-4S] clusters per subunit.</text>
</comment>
<feature type="compositionally biased region" description="Low complexity" evidence="9">
    <location>
        <begin position="541"/>
        <end position="561"/>
    </location>
</feature>
<dbReference type="NCBIfam" id="TIGR01945">
    <property type="entry name" value="rnfC"/>
    <property type="match status" value="1"/>
</dbReference>
<dbReference type="RefSeq" id="WP_083638362.1">
    <property type="nucleotide sequence ID" value="NZ_CP052766.1"/>
</dbReference>
<keyword evidence="8" id="KW-0472">Membrane</keyword>
<dbReference type="AlphaFoldDB" id="A0A6M4MHW6"/>
<dbReference type="HAMAP" id="MF_00461">
    <property type="entry name" value="RsxC_RnfC"/>
    <property type="match status" value="1"/>
</dbReference>
<feature type="domain" description="4Fe-4S ferredoxin-type" evidence="10">
    <location>
        <begin position="374"/>
        <end position="403"/>
    </location>
</feature>
<dbReference type="InterPro" id="IPR026902">
    <property type="entry name" value="RnfC_N"/>
</dbReference>
<feature type="binding site" evidence="8">
    <location>
        <position position="432"/>
    </location>
    <ligand>
        <name>[4Fe-4S] cluster</name>
        <dbReference type="ChEBI" id="CHEBI:49883"/>
        <label>1</label>
    </ligand>
</feature>
<feature type="binding site" evidence="8">
    <location>
        <position position="383"/>
    </location>
    <ligand>
        <name>[4Fe-4S] cluster</name>
        <dbReference type="ChEBI" id="CHEBI:49883"/>
        <label>1</label>
    </ligand>
</feature>
<evidence type="ECO:0000256" key="8">
    <source>
        <dbReference type="HAMAP-Rule" id="MF_00461"/>
    </source>
</evidence>
<keyword evidence="1 8" id="KW-0813">Transport</keyword>
<comment type="similarity">
    <text evidence="8">Belongs to the 4Fe4S bacterial-type ferredoxin family. RnfC subfamily.</text>
</comment>
<feature type="compositionally biased region" description="Polar residues" evidence="9">
    <location>
        <begin position="592"/>
        <end position="604"/>
    </location>
</feature>
<dbReference type="GO" id="GO:0005886">
    <property type="term" value="C:plasma membrane"/>
    <property type="evidence" value="ECO:0007669"/>
    <property type="project" value="UniProtKB-SubCell"/>
</dbReference>
<dbReference type="GO" id="GO:0009055">
    <property type="term" value="F:electron transfer activity"/>
    <property type="evidence" value="ECO:0007669"/>
    <property type="project" value="InterPro"/>
</dbReference>
<evidence type="ECO:0000256" key="4">
    <source>
        <dbReference type="ARBA" id="ARBA00022737"/>
    </source>
</evidence>
<dbReference type="FunFam" id="3.30.70.20:FF:000044">
    <property type="entry name" value="Ion-translocating oxidoreductase complex subunit C"/>
    <property type="match status" value="1"/>
</dbReference>
<name>A0A6M4MHW6_9ALTE</name>
<dbReference type="PANTHER" id="PTHR43034:SF2">
    <property type="entry name" value="ION-TRANSLOCATING OXIDOREDUCTASE COMPLEX SUBUNIT C"/>
    <property type="match status" value="1"/>
</dbReference>
<feature type="compositionally biased region" description="Low complexity" evidence="9">
    <location>
        <begin position="652"/>
        <end position="673"/>
    </location>
</feature>
<dbReference type="KEGG" id="apel:CA267_003395"/>
<evidence type="ECO:0000256" key="1">
    <source>
        <dbReference type="ARBA" id="ARBA00022448"/>
    </source>
</evidence>
<dbReference type="InterPro" id="IPR010208">
    <property type="entry name" value="Ion_transpt_RnfC/RsxC"/>
</dbReference>
<dbReference type="Proteomes" id="UP000219285">
    <property type="component" value="Chromosome"/>
</dbReference>
<accession>A0A6M4MHW6</accession>
<dbReference type="Gene3D" id="3.40.50.11540">
    <property type="entry name" value="NADH-ubiquinone oxidoreductase 51kDa subunit"/>
    <property type="match status" value="1"/>
</dbReference>
<evidence type="ECO:0000256" key="2">
    <source>
        <dbReference type="ARBA" id="ARBA00022485"/>
    </source>
</evidence>
<dbReference type="Pfam" id="PF13237">
    <property type="entry name" value="Fer4_10"/>
    <property type="match status" value="1"/>
</dbReference>
<feature type="binding site" evidence="8">
    <location>
        <position position="428"/>
    </location>
    <ligand>
        <name>[4Fe-4S] cluster</name>
        <dbReference type="ChEBI" id="CHEBI:49883"/>
        <label>2</label>
    </ligand>
</feature>
<feature type="compositionally biased region" description="Basic and acidic residues" evidence="9">
    <location>
        <begin position="476"/>
        <end position="506"/>
    </location>
</feature>
<dbReference type="PANTHER" id="PTHR43034">
    <property type="entry name" value="ION-TRANSLOCATING OXIDOREDUCTASE COMPLEX SUBUNIT C"/>
    <property type="match status" value="1"/>
</dbReference>
<keyword evidence="4 8" id="KW-0677">Repeat</keyword>
<feature type="compositionally biased region" description="Basic and acidic residues" evidence="9">
    <location>
        <begin position="528"/>
        <end position="539"/>
    </location>
</feature>
<evidence type="ECO:0000259" key="10">
    <source>
        <dbReference type="PROSITE" id="PS51379"/>
    </source>
</evidence>
<evidence type="ECO:0000313" key="11">
    <source>
        <dbReference type="EMBL" id="QJR82719.1"/>
    </source>
</evidence>
<keyword evidence="5 8" id="KW-0249">Electron transport</keyword>
<comment type="subunit">
    <text evidence="8">The complex is composed of six subunits: RnfA, RnfB, RnfC, RnfD, RnfE and RnfG.</text>
</comment>
<feature type="binding site" evidence="8">
    <location>
        <position position="425"/>
    </location>
    <ligand>
        <name>[4Fe-4S] cluster</name>
        <dbReference type="ChEBI" id="CHEBI:49883"/>
        <label>2</label>
    </ligand>
</feature>
<dbReference type="GO" id="GO:0022900">
    <property type="term" value="P:electron transport chain"/>
    <property type="evidence" value="ECO:0007669"/>
    <property type="project" value="UniProtKB-UniRule"/>
</dbReference>
<evidence type="ECO:0000256" key="3">
    <source>
        <dbReference type="ARBA" id="ARBA00022723"/>
    </source>
</evidence>
<dbReference type="SUPFAM" id="SSF46548">
    <property type="entry name" value="alpha-helical ferredoxin"/>
    <property type="match status" value="1"/>
</dbReference>
<dbReference type="EC" id="7.-.-.-" evidence="8"/>
<keyword evidence="8" id="KW-0997">Cell inner membrane</keyword>
<dbReference type="InterPro" id="IPR037225">
    <property type="entry name" value="Nuo51_FMN-bd_sf"/>
</dbReference>
<comment type="function">
    <text evidence="8">Part of a membrane-bound complex that couples electron transfer with translocation of ions across the membrane.</text>
</comment>
<dbReference type="InterPro" id="IPR017900">
    <property type="entry name" value="4Fe4S_Fe_S_CS"/>
</dbReference>
<dbReference type="PROSITE" id="PS00198">
    <property type="entry name" value="4FE4S_FER_1"/>
    <property type="match status" value="1"/>
</dbReference>
<dbReference type="GO" id="GO:0051539">
    <property type="term" value="F:4 iron, 4 sulfur cluster binding"/>
    <property type="evidence" value="ECO:0007669"/>
    <property type="project" value="UniProtKB-KW"/>
</dbReference>
<organism evidence="11 12">
    <name type="scientific">Alteromonas pelagimontana</name>
    <dbReference type="NCBI Taxonomy" id="1858656"/>
    <lineage>
        <taxon>Bacteria</taxon>
        <taxon>Pseudomonadati</taxon>
        <taxon>Pseudomonadota</taxon>
        <taxon>Gammaproteobacteria</taxon>
        <taxon>Alteromonadales</taxon>
        <taxon>Alteromonadaceae</taxon>
        <taxon>Alteromonas/Salinimonas group</taxon>
        <taxon>Alteromonas</taxon>
    </lineage>
</organism>
<dbReference type="Pfam" id="PF10531">
    <property type="entry name" value="SLBB"/>
    <property type="match status" value="1"/>
</dbReference>
<gene>
    <name evidence="11" type="primary">rsxC</name>
    <name evidence="8" type="synonym">rnfC</name>
    <name evidence="11" type="ORF">CA267_003395</name>
</gene>
<keyword evidence="2 8" id="KW-0004">4Fe-4S</keyword>
<keyword evidence="8" id="KW-1003">Cell membrane</keyword>
<feature type="compositionally biased region" description="Polar residues" evidence="9">
    <location>
        <begin position="685"/>
        <end position="694"/>
    </location>
</feature>
<reference evidence="12" key="1">
    <citation type="submission" date="2014-12" db="EMBL/GenBank/DDBJ databases">
        <title>Complete genome sequence of a multi-drug resistant Klebsiella pneumoniae.</title>
        <authorList>
            <person name="Hua X."/>
            <person name="Chen Q."/>
            <person name="Li X."/>
            <person name="Feng Y."/>
            <person name="Ruan Z."/>
            <person name="Yu Y."/>
        </authorList>
    </citation>
    <scope>NUCLEOTIDE SEQUENCE [LARGE SCALE GENOMIC DNA]</scope>
    <source>
        <strain evidence="12">5.12</strain>
    </source>
</reference>
<proteinExistence type="inferred from homology"/>
<dbReference type="InterPro" id="IPR017896">
    <property type="entry name" value="4Fe4S_Fe-S-bd"/>
</dbReference>
<evidence type="ECO:0000256" key="9">
    <source>
        <dbReference type="SAM" id="MobiDB-lite"/>
    </source>
</evidence>
<protein>
    <recommendedName>
        <fullName evidence="8">Ion-translocating oxidoreductase complex subunit C</fullName>
        <ecNumber evidence="8">7.-.-.-</ecNumber>
    </recommendedName>
    <alternativeName>
        <fullName evidence="8">Rnf electron transport complex subunit C</fullName>
    </alternativeName>
</protein>
<feature type="binding site" evidence="8">
    <location>
        <position position="422"/>
    </location>
    <ligand>
        <name>[4Fe-4S] cluster</name>
        <dbReference type="ChEBI" id="CHEBI:49883"/>
        <label>2</label>
    </ligand>
</feature>
<dbReference type="InterPro" id="IPR011538">
    <property type="entry name" value="Nuo51_FMN-bd"/>
</dbReference>
<dbReference type="Pfam" id="PF01512">
    <property type="entry name" value="Complex1_51K"/>
    <property type="match status" value="1"/>
</dbReference>
<evidence type="ECO:0000256" key="7">
    <source>
        <dbReference type="ARBA" id="ARBA00023014"/>
    </source>
</evidence>